<sequence length="413" mass="46010">MARSLCSSEPSSSDDEQSSPEPVQQHQRATTPRYIQKNRELAARRAEEEESSDENDGYGPSAYNDNPTRSFITYFHEDTSFQDWIFKLVDVIERRDLLEQSLLYNAIALSRDAGPNSFSVSYTVPRKVTSETEVKKAEDFDELVVQAKATDGTKEGARCKVFVTEHKVAVHSAAGEAATSSDESDEDEKTKKKKRKKIELSPEEKTQDEIIAKLTIQHACNARSCSRTPCYVAGPEAEHIHLTHQHLRLWAAAIESKAEGVDMETPPNAKLFNPACSSNTADIAMLAQRRAAAGQPTQQPQTTVSLAGLAEFIREMRQPESTRATEAPAPEALALPQPKRLPPRMKLDDFCRLYGLDDGLKHKLGAIDITGPHVLRLVTDDDLRKSGTLTIGELATLRDAEERWHDDTNWNLN</sequence>
<evidence type="ECO:0008006" key="4">
    <source>
        <dbReference type="Google" id="ProtNLM"/>
    </source>
</evidence>
<evidence type="ECO:0000256" key="1">
    <source>
        <dbReference type="SAM" id="MobiDB-lite"/>
    </source>
</evidence>
<reference evidence="2" key="1">
    <citation type="submission" date="2022-06" db="EMBL/GenBank/DDBJ databases">
        <title>Genome Sequence of Candolleomyces eurysporus.</title>
        <authorList>
            <person name="Buettner E."/>
        </authorList>
    </citation>
    <scope>NUCLEOTIDE SEQUENCE</scope>
    <source>
        <strain evidence="2">VTCC 930004</strain>
    </source>
</reference>
<evidence type="ECO:0000313" key="2">
    <source>
        <dbReference type="EMBL" id="KAJ2936905.1"/>
    </source>
</evidence>
<dbReference type="Proteomes" id="UP001140091">
    <property type="component" value="Unassembled WGS sequence"/>
</dbReference>
<comment type="caution">
    <text evidence="2">The sequence shown here is derived from an EMBL/GenBank/DDBJ whole genome shotgun (WGS) entry which is preliminary data.</text>
</comment>
<feature type="compositionally biased region" description="Basic and acidic residues" evidence="1">
    <location>
        <begin position="37"/>
        <end position="47"/>
    </location>
</feature>
<gene>
    <name evidence="2" type="ORF">H1R20_g190</name>
</gene>
<proteinExistence type="predicted"/>
<evidence type="ECO:0000313" key="3">
    <source>
        <dbReference type="Proteomes" id="UP001140091"/>
    </source>
</evidence>
<protein>
    <recommendedName>
        <fullName evidence="4">SAM domain-containing protein</fullName>
    </recommendedName>
</protein>
<dbReference type="EMBL" id="JANBPK010000010">
    <property type="protein sequence ID" value="KAJ2936905.1"/>
    <property type="molecule type" value="Genomic_DNA"/>
</dbReference>
<feature type="region of interest" description="Disordered" evidence="1">
    <location>
        <begin position="173"/>
        <end position="204"/>
    </location>
</feature>
<accession>A0A9W8MLZ0</accession>
<dbReference type="OrthoDB" id="3269111at2759"/>
<organism evidence="2 3">
    <name type="scientific">Candolleomyces eurysporus</name>
    <dbReference type="NCBI Taxonomy" id="2828524"/>
    <lineage>
        <taxon>Eukaryota</taxon>
        <taxon>Fungi</taxon>
        <taxon>Dikarya</taxon>
        <taxon>Basidiomycota</taxon>
        <taxon>Agaricomycotina</taxon>
        <taxon>Agaricomycetes</taxon>
        <taxon>Agaricomycetidae</taxon>
        <taxon>Agaricales</taxon>
        <taxon>Agaricineae</taxon>
        <taxon>Psathyrellaceae</taxon>
        <taxon>Candolleomyces</taxon>
    </lineage>
</organism>
<feature type="non-terminal residue" evidence="2">
    <location>
        <position position="1"/>
    </location>
</feature>
<keyword evidence="3" id="KW-1185">Reference proteome</keyword>
<name>A0A9W8MLZ0_9AGAR</name>
<feature type="region of interest" description="Disordered" evidence="1">
    <location>
        <begin position="1"/>
        <end position="63"/>
    </location>
</feature>
<dbReference type="AlphaFoldDB" id="A0A9W8MLZ0"/>